<reference evidence="13 14" key="1">
    <citation type="submission" date="2016-04" db="EMBL/GenBank/DDBJ databases">
        <title>Complete Genome Sequence of Halotalea alkalilenta IHB B 13600.</title>
        <authorList>
            <person name="Swarnkar M.K."/>
            <person name="Sharma A."/>
            <person name="Kaushal K."/>
            <person name="Soni R."/>
            <person name="Rana S."/>
            <person name="Singh A.K."/>
            <person name="Gulati A."/>
        </authorList>
    </citation>
    <scope>NUCLEOTIDE SEQUENCE [LARGE SCALE GENOMIC DNA]</scope>
    <source>
        <strain evidence="13 14">IHB B 13600</strain>
    </source>
</reference>
<dbReference type="InterPro" id="IPR033177">
    <property type="entry name" value="PSD-B"/>
</dbReference>
<dbReference type="GO" id="GO:0004609">
    <property type="term" value="F:phosphatidylserine decarboxylase activity"/>
    <property type="evidence" value="ECO:0007669"/>
    <property type="project" value="UniProtKB-UniRule"/>
</dbReference>
<dbReference type="EC" id="4.1.1.65" evidence="12"/>
<comment type="PTM">
    <text evidence="12">Is synthesized initially as an inactive proenzyme. Formation of the active enzyme involves a self-maturation process in which the active site pyruvoyl group is generated from an internal serine residue via an autocatalytic post-translational modification. Two non-identical subunits are generated from the proenzyme in this reaction, and the pyruvate is formed at the N-terminus of the alpha chain, which is derived from the carboxyl end of the proenzyme. The autoendoproteolytic cleavage occurs by a canonical serine protease mechanism, in which the side chain hydroxyl group of the serine supplies its oxygen atom to form the C-terminus of the beta chain, while the remainder of the serine residue undergoes an oxidative deamination to produce ammonia and the pyruvoyl prosthetic group on the alpha chain. During this reaction, the Ser that is part of the protease active site of the proenzyme becomes the pyruvoyl prosthetic group, which constitutes an essential element of the active site of the mature decarboxylase.</text>
</comment>
<dbReference type="GO" id="GO:0005886">
    <property type="term" value="C:plasma membrane"/>
    <property type="evidence" value="ECO:0007669"/>
    <property type="project" value="UniProtKB-SubCell"/>
</dbReference>
<dbReference type="Proteomes" id="UP000077875">
    <property type="component" value="Chromosome"/>
</dbReference>
<feature type="chain" id="PRO_5023456286" description="Phosphatidylserine decarboxylase alpha chain" evidence="12">
    <location>
        <begin position="249"/>
        <end position="281"/>
    </location>
</feature>
<keyword evidence="10 12" id="KW-1208">Phospholipid metabolism</keyword>
<accession>A0A172YE27</accession>
<feature type="chain" id="PRO_5023456287" description="Phosphatidylserine decarboxylase beta chain" evidence="12">
    <location>
        <begin position="1"/>
        <end position="248"/>
    </location>
</feature>
<comment type="subcellular location">
    <subcellularLocation>
        <location evidence="12">Cell membrane</location>
        <topology evidence="12">Peripheral membrane protein</topology>
    </subcellularLocation>
</comment>
<evidence type="ECO:0000256" key="2">
    <source>
        <dbReference type="ARBA" id="ARBA00022475"/>
    </source>
</evidence>
<dbReference type="PANTHER" id="PTHR10067:SF6">
    <property type="entry name" value="PHOSPHATIDYLSERINE DECARBOXYLASE PROENZYME, MITOCHONDRIAL"/>
    <property type="match status" value="1"/>
</dbReference>
<protein>
    <recommendedName>
        <fullName evidence="12">Phosphatidylserine decarboxylase proenzyme</fullName>
        <ecNumber evidence="12">4.1.1.65</ecNumber>
    </recommendedName>
    <component>
        <recommendedName>
            <fullName evidence="12">Phosphatidylserine decarboxylase alpha chain</fullName>
        </recommendedName>
    </component>
    <component>
        <recommendedName>
            <fullName evidence="12">Phosphatidylserine decarboxylase beta chain</fullName>
        </recommendedName>
    </component>
</protein>
<keyword evidence="3 12" id="KW-0444">Lipid biosynthesis</keyword>
<keyword evidence="8 12" id="KW-0594">Phospholipid biosynthesis</keyword>
<evidence type="ECO:0000256" key="3">
    <source>
        <dbReference type="ARBA" id="ARBA00022516"/>
    </source>
</evidence>
<evidence type="ECO:0000256" key="10">
    <source>
        <dbReference type="ARBA" id="ARBA00023264"/>
    </source>
</evidence>
<feature type="active site" description="Charge relay system; for autoendoproteolytic cleavage activity" evidence="12">
    <location>
        <position position="91"/>
    </location>
</feature>
<evidence type="ECO:0000256" key="1">
    <source>
        <dbReference type="ARBA" id="ARBA00005189"/>
    </source>
</evidence>
<gene>
    <name evidence="12" type="primary">psd</name>
    <name evidence="13" type="ORF">A5892_07595</name>
</gene>
<dbReference type="UniPathway" id="UPA00558">
    <property type="reaction ID" value="UER00616"/>
</dbReference>
<keyword evidence="6 12" id="KW-0472">Membrane</keyword>
<keyword evidence="5 12" id="KW-0443">Lipid metabolism</keyword>
<comment type="subunit">
    <text evidence="12">Heterodimer of a large membrane-associated beta subunit and a small pyruvoyl-containing alpha subunit.</text>
</comment>
<evidence type="ECO:0000256" key="5">
    <source>
        <dbReference type="ARBA" id="ARBA00023098"/>
    </source>
</evidence>
<evidence type="ECO:0000256" key="12">
    <source>
        <dbReference type="HAMAP-Rule" id="MF_00662"/>
    </source>
</evidence>
<sequence>MPDLNRDKLFAALQYPLPHALISRLAGRIASARTPWLKNLLIQRFARLYGIDMTEAEIEDPRAYACFNDFFTRALKPGARPIEEGIVSPADGAISQCGAIRHASILQAKGHEYSVDTLLGGGDVWSEPFRHGSFATLYLSPRDYHRVHMPCAGTLRRTVYVPGRIFSVNRATAAEVPHLFARNERLVCHFDTEYGPMAMVLVGAMIVAGIETVWAGQVPPHGEQIQRHDFSDGVSLDKGAEMGRFKLGSTVILCFGEGVAPIAQLAAGLPLRLGQRLMQRI</sequence>
<keyword evidence="14" id="KW-1185">Reference proteome</keyword>
<comment type="pathway">
    <text evidence="1">Lipid metabolism.</text>
</comment>
<dbReference type="Pfam" id="PF02666">
    <property type="entry name" value="PS_Dcarbxylase"/>
    <property type="match status" value="1"/>
</dbReference>
<dbReference type="NCBIfam" id="TIGR00163">
    <property type="entry name" value="PS_decarb"/>
    <property type="match status" value="1"/>
</dbReference>
<evidence type="ECO:0000256" key="4">
    <source>
        <dbReference type="ARBA" id="ARBA00022793"/>
    </source>
</evidence>
<dbReference type="HAMAP" id="MF_00662">
    <property type="entry name" value="PS_decarb_PSD_B_type1"/>
    <property type="match status" value="1"/>
</dbReference>
<evidence type="ECO:0000313" key="14">
    <source>
        <dbReference type="Proteomes" id="UP000077875"/>
    </source>
</evidence>
<keyword evidence="11 12" id="KW-0670">Pyruvate</keyword>
<comment type="similarity">
    <text evidence="12">Belongs to the phosphatidylserine decarboxylase family. PSD-B subfamily. Prokaryotic type I sub-subfamily.</text>
</comment>
<keyword evidence="9 12" id="KW-0456">Lyase</keyword>
<dbReference type="GO" id="GO:0006646">
    <property type="term" value="P:phosphatidylethanolamine biosynthetic process"/>
    <property type="evidence" value="ECO:0007669"/>
    <property type="project" value="UniProtKB-UniRule"/>
</dbReference>
<proteinExistence type="inferred from homology"/>
<dbReference type="PANTHER" id="PTHR10067">
    <property type="entry name" value="PHOSPHATIDYLSERINE DECARBOXYLASE"/>
    <property type="match status" value="1"/>
</dbReference>
<keyword evidence="2 12" id="KW-1003">Cell membrane</keyword>
<dbReference type="AlphaFoldDB" id="A0A172YE27"/>
<feature type="site" description="Cleavage (non-hydrolytic); by autocatalysis" evidence="12">
    <location>
        <begin position="248"/>
        <end position="249"/>
    </location>
</feature>
<comment type="catalytic activity">
    <reaction evidence="12">
        <text>a 1,2-diacyl-sn-glycero-3-phospho-L-serine + H(+) = a 1,2-diacyl-sn-glycero-3-phosphoethanolamine + CO2</text>
        <dbReference type="Rhea" id="RHEA:20828"/>
        <dbReference type="ChEBI" id="CHEBI:15378"/>
        <dbReference type="ChEBI" id="CHEBI:16526"/>
        <dbReference type="ChEBI" id="CHEBI:57262"/>
        <dbReference type="ChEBI" id="CHEBI:64612"/>
        <dbReference type="EC" id="4.1.1.65"/>
    </reaction>
</comment>
<evidence type="ECO:0000256" key="9">
    <source>
        <dbReference type="ARBA" id="ARBA00023239"/>
    </source>
</evidence>
<evidence type="ECO:0000256" key="8">
    <source>
        <dbReference type="ARBA" id="ARBA00023209"/>
    </source>
</evidence>
<organism evidence="13 14">
    <name type="scientific">Halotalea alkalilenta</name>
    <dbReference type="NCBI Taxonomy" id="376489"/>
    <lineage>
        <taxon>Bacteria</taxon>
        <taxon>Pseudomonadati</taxon>
        <taxon>Pseudomonadota</taxon>
        <taxon>Gammaproteobacteria</taxon>
        <taxon>Oceanospirillales</taxon>
        <taxon>Halomonadaceae</taxon>
        <taxon>Halotalea</taxon>
    </lineage>
</organism>
<evidence type="ECO:0000313" key="13">
    <source>
        <dbReference type="EMBL" id="ANF57342.1"/>
    </source>
</evidence>
<feature type="active site" description="Charge relay system; for autoendoproteolytic cleavage activity" evidence="12">
    <location>
        <position position="249"/>
    </location>
</feature>
<evidence type="ECO:0000256" key="11">
    <source>
        <dbReference type="ARBA" id="ARBA00023317"/>
    </source>
</evidence>
<keyword evidence="4 12" id="KW-0210">Decarboxylase</keyword>
<dbReference type="InterPro" id="IPR033178">
    <property type="entry name" value="PSD_type1_pro"/>
</dbReference>
<dbReference type="EMBL" id="CP015243">
    <property type="protein sequence ID" value="ANF57342.1"/>
    <property type="molecule type" value="Genomic_DNA"/>
</dbReference>
<name>A0A172YE27_9GAMM</name>
<dbReference type="RefSeq" id="WP_064122293.1">
    <property type="nucleotide sequence ID" value="NZ_CP015243.1"/>
</dbReference>
<feature type="active site" description="Schiff-base intermediate with substrate; via pyruvic acid; for decarboxylase activity" evidence="12">
    <location>
        <position position="249"/>
    </location>
</feature>
<evidence type="ECO:0000256" key="7">
    <source>
        <dbReference type="ARBA" id="ARBA00023145"/>
    </source>
</evidence>
<keyword evidence="7 12" id="KW-0865">Zymogen</keyword>
<dbReference type="InterPro" id="IPR003817">
    <property type="entry name" value="PS_Dcarbxylase"/>
</dbReference>
<comment type="cofactor">
    <cofactor evidence="12">
        <name>pyruvate</name>
        <dbReference type="ChEBI" id="CHEBI:15361"/>
    </cofactor>
    <text evidence="12">Binds 1 pyruvoyl group covalently per subunit.</text>
</comment>
<dbReference type="KEGG" id="haa:A5892_07595"/>
<evidence type="ECO:0000256" key="6">
    <source>
        <dbReference type="ARBA" id="ARBA00023136"/>
    </source>
</evidence>
<comment type="pathway">
    <text evidence="12">Phospholipid metabolism; phosphatidylethanolamine biosynthesis; phosphatidylethanolamine from CDP-diacylglycerol: step 2/2.</text>
</comment>
<dbReference type="STRING" id="376489.A5892_07595"/>
<feature type="active site" description="Charge relay system; for autoendoproteolytic cleavage activity" evidence="12">
    <location>
        <position position="148"/>
    </location>
</feature>
<feature type="modified residue" description="Pyruvic acid (Ser); by autocatalysis" evidence="12">
    <location>
        <position position="249"/>
    </location>
</feature>
<comment type="function">
    <text evidence="12">Catalyzes the formation of phosphatidylethanolamine (PtdEtn) from phosphatidylserine (PtdSer).</text>
</comment>